<accession>A0ACB8UF33</accession>
<reference evidence="1" key="1">
    <citation type="journal article" date="2021" name="Environ. Microbiol.">
        <title>Gene family expansions and transcriptome signatures uncover fungal adaptations to wood decay.</title>
        <authorList>
            <person name="Hage H."/>
            <person name="Miyauchi S."/>
            <person name="Viragh M."/>
            <person name="Drula E."/>
            <person name="Min B."/>
            <person name="Chaduli D."/>
            <person name="Navarro D."/>
            <person name="Favel A."/>
            <person name="Norest M."/>
            <person name="Lesage-Meessen L."/>
            <person name="Balint B."/>
            <person name="Merenyi Z."/>
            <person name="de Eugenio L."/>
            <person name="Morin E."/>
            <person name="Martinez A.T."/>
            <person name="Baldrian P."/>
            <person name="Stursova M."/>
            <person name="Martinez M.J."/>
            <person name="Novotny C."/>
            <person name="Magnuson J.K."/>
            <person name="Spatafora J.W."/>
            <person name="Maurice S."/>
            <person name="Pangilinan J."/>
            <person name="Andreopoulos W."/>
            <person name="LaButti K."/>
            <person name="Hundley H."/>
            <person name="Na H."/>
            <person name="Kuo A."/>
            <person name="Barry K."/>
            <person name="Lipzen A."/>
            <person name="Henrissat B."/>
            <person name="Riley R."/>
            <person name="Ahrendt S."/>
            <person name="Nagy L.G."/>
            <person name="Grigoriev I.V."/>
            <person name="Martin F."/>
            <person name="Rosso M.N."/>
        </authorList>
    </citation>
    <scope>NUCLEOTIDE SEQUENCE</scope>
    <source>
        <strain evidence="1">CBS 384.51</strain>
    </source>
</reference>
<comment type="caution">
    <text evidence="1">The sequence shown here is derived from an EMBL/GenBank/DDBJ whole genome shotgun (WGS) entry which is preliminary data.</text>
</comment>
<gene>
    <name evidence="1" type="ORF">BDY19DRAFT_903637</name>
</gene>
<dbReference type="EMBL" id="MU274903">
    <property type="protein sequence ID" value="KAI0092915.1"/>
    <property type="molecule type" value="Genomic_DNA"/>
</dbReference>
<organism evidence="1 2">
    <name type="scientific">Irpex rosettiformis</name>
    <dbReference type="NCBI Taxonomy" id="378272"/>
    <lineage>
        <taxon>Eukaryota</taxon>
        <taxon>Fungi</taxon>
        <taxon>Dikarya</taxon>
        <taxon>Basidiomycota</taxon>
        <taxon>Agaricomycotina</taxon>
        <taxon>Agaricomycetes</taxon>
        <taxon>Polyporales</taxon>
        <taxon>Irpicaceae</taxon>
        <taxon>Irpex</taxon>
    </lineage>
</organism>
<evidence type="ECO:0000313" key="2">
    <source>
        <dbReference type="Proteomes" id="UP001055072"/>
    </source>
</evidence>
<dbReference type="Proteomes" id="UP001055072">
    <property type="component" value="Unassembled WGS sequence"/>
</dbReference>
<sequence>MELDNMFFCDLQNYAAHSCEYSGKVATYRGSSSMEFHLELPLDGRITILCTFEDKVLYPTTRYHGHEEVFQTSSDGISSSLSSRLRADMNNFFGSIYGNSDSGNTMVDNNAAHSDTDIDSDQNTINVAYYEGFNEEKQGRHWPSPPSQGDPQLYLPCHSQYPPDHTHSRNLLPSFSIGFELLTMQDSFISKPYRTCNHPGNLTQFHTSGFIFMLKPTPPCCKKNPNSTIWDSRTLEIPSYLPPNNFNFTSSSPTLKNTTALLMKMPWFPSELADEILGFYIYSSNLATIIQQCLAGYYAPTYSMPHHSDGVIW</sequence>
<name>A0ACB8UF33_9APHY</name>
<keyword evidence="2" id="KW-1185">Reference proteome</keyword>
<evidence type="ECO:0000313" key="1">
    <source>
        <dbReference type="EMBL" id="KAI0092915.1"/>
    </source>
</evidence>
<proteinExistence type="predicted"/>
<protein>
    <submittedName>
        <fullName evidence="1">Uncharacterized protein</fullName>
    </submittedName>
</protein>